<evidence type="ECO:0000313" key="2">
    <source>
        <dbReference type="Proteomes" id="UP000193380"/>
    </source>
</evidence>
<organism evidence="1 2">
    <name type="scientific">Oncorhynchus mykiss</name>
    <name type="common">Rainbow trout</name>
    <name type="synonym">Salmo gairdneri</name>
    <dbReference type="NCBI Taxonomy" id="8022"/>
    <lineage>
        <taxon>Eukaryota</taxon>
        <taxon>Metazoa</taxon>
        <taxon>Chordata</taxon>
        <taxon>Craniata</taxon>
        <taxon>Vertebrata</taxon>
        <taxon>Euteleostomi</taxon>
        <taxon>Actinopterygii</taxon>
        <taxon>Neopterygii</taxon>
        <taxon>Teleostei</taxon>
        <taxon>Protacanthopterygii</taxon>
        <taxon>Salmoniformes</taxon>
        <taxon>Salmonidae</taxon>
        <taxon>Salmoninae</taxon>
        <taxon>Oncorhynchus</taxon>
    </lineage>
</organism>
<protein>
    <submittedName>
        <fullName evidence="1">Uncharacterized protein</fullName>
    </submittedName>
</protein>
<reference evidence="1" key="1">
    <citation type="journal article" date="2014" name="Nat. Commun.">
        <title>The rainbow trout genome provides novel insights into evolution after whole-genome duplication in vertebrates.</title>
        <authorList>
            <person name="Berthelot C."/>
            <person name="Brunet F."/>
            <person name="Chalopin D."/>
            <person name="Juanchich A."/>
            <person name="Bernard M."/>
            <person name="Noel B."/>
            <person name="Bento P."/>
            <person name="Da Silva C."/>
            <person name="Labadie K."/>
            <person name="Alberti A."/>
            <person name="Aury J.M."/>
            <person name="Louis A."/>
            <person name="Dehais P."/>
            <person name="Bardou P."/>
            <person name="Montfort J."/>
            <person name="Klopp C."/>
            <person name="Cabau C."/>
            <person name="Gaspin C."/>
            <person name="Thorgaard G.H."/>
            <person name="Boussaha M."/>
            <person name="Quillet E."/>
            <person name="Guyomard R."/>
            <person name="Galiana D."/>
            <person name="Bobe J."/>
            <person name="Volff J.N."/>
            <person name="Genet C."/>
            <person name="Wincker P."/>
            <person name="Jaillon O."/>
            <person name="Roest Crollius H."/>
            <person name="Guiguen Y."/>
        </authorList>
    </citation>
    <scope>NUCLEOTIDE SEQUENCE [LARGE SCALE GENOMIC DNA]</scope>
</reference>
<dbReference type="EMBL" id="FR932526">
    <property type="protein sequence ID" value="CDQ97698.1"/>
    <property type="molecule type" value="Genomic_DNA"/>
</dbReference>
<name>A0A060Z0U6_ONCMY</name>
<accession>A0A060Z0U6</accession>
<sequence length="50" mass="5460">MSFPPLFVPQHQLTQSGGALKSAVELLEFANNALDIKDEDEFTKVEAAVL</sequence>
<gene>
    <name evidence="1" type="ORF">GSONMT00037700001</name>
</gene>
<reference evidence="1" key="2">
    <citation type="submission" date="2014-03" db="EMBL/GenBank/DDBJ databases">
        <authorList>
            <person name="Genoscope - CEA"/>
        </authorList>
    </citation>
    <scope>NUCLEOTIDE SEQUENCE</scope>
</reference>
<dbReference type="Proteomes" id="UP000193380">
    <property type="component" value="Unassembled WGS sequence"/>
</dbReference>
<dbReference type="PaxDb" id="8022-A0A060Z0U6"/>
<proteinExistence type="predicted"/>
<dbReference type="AlphaFoldDB" id="A0A060Z0U6"/>
<evidence type="ECO:0000313" key="1">
    <source>
        <dbReference type="EMBL" id="CDQ97698.1"/>
    </source>
</evidence>